<name>A0A1G6SI97_9BACT</name>
<keyword evidence="5" id="KW-0819">tRNA processing</keyword>
<dbReference type="GO" id="GO:0005737">
    <property type="term" value="C:cytoplasm"/>
    <property type="evidence" value="ECO:0007669"/>
    <property type="project" value="UniProtKB-SubCell"/>
</dbReference>
<accession>A0A1G6SI97</accession>
<dbReference type="PANTHER" id="PTHR33540">
    <property type="entry name" value="TRNA THREONYLCARBAMOYLADENOSINE BIOSYNTHESIS PROTEIN TSAE"/>
    <property type="match status" value="1"/>
</dbReference>
<comment type="similarity">
    <text evidence="2">Belongs to the TsaE family.</text>
</comment>
<dbReference type="EMBL" id="FNAC01000017">
    <property type="protein sequence ID" value="SDD16394.1"/>
    <property type="molecule type" value="Genomic_DNA"/>
</dbReference>
<gene>
    <name evidence="11" type="ORF">SAMN04488104_101724</name>
</gene>
<dbReference type="InterPro" id="IPR027417">
    <property type="entry name" value="P-loop_NTPase"/>
</dbReference>
<dbReference type="RefSeq" id="WP_317042223.1">
    <property type="nucleotide sequence ID" value="NZ_FNAC01000017.1"/>
</dbReference>
<keyword evidence="8" id="KW-0067">ATP-binding</keyword>
<dbReference type="SUPFAM" id="SSF52540">
    <property type="entry name" value="P-loop containing nucleoside triphosphate hydrolases"/>
    <property type="match status" value="1"/>
</dbReference>
<dbReference type="AlphaFoldDB" id="A0A1G6SI97"/>
<dbReference type="NCBIfam" id="TIGR00150">
    <property type="entry name" value="T6A_YjeE"/>
    <property type="match status" value="1"/>
</dbReference>
<evidence type="ECO:0000313" key="11">
    <source>
        <dbReference type="EMBL" id="SDD16394.1"/>
    </source>
</evidence>
<evidence type="ECO:0000256" key="5">
    <source>
        <dbReference type="ARBA" id="ARBA00022694"/>
    </source>
</evidence>
<keyword evidence="12" id="KW-1185">Reference proteome</keyword>
<evidence type="ECO:0000256" key="7">
    <source>
        <dbReference type="ARBA" id="ARBA00022741"/>
    </source>
</evidence>
<evidence type="ECO:0000256" key="1">
    <source>
        <dbReference type="ARBA" id="ARBA00004496"/>
    </source>
</evidence>
<dbReference type="Gene3D" id="3.40.50.300">
    <property type="entry name" value="P-loop containing nucleotide triphosphate hydrolases"/>
    <property type="match status" value="1"/>
</dbReference>
<sequence>MIEKEYLLGDLPSLSEELLSVAGKERIWIFQGQMGAGKTTMIKAICDHLQVVDPVSSPTFGIVNHYETAQGQTLYHFDFYRMEDPMEALDIGVEEYFHSGNYCLIEWAENLGGFIPEQFFLIKLEVLSEDKRKITYQHIDYAH</sequence>
<dbReference type="GO" id="GO:0002949">
    <property type="term" value="P:tRNA threonylcarbamoyladenosine modification"/>
    <property type="evidence" value="ECO:0007669"/>
    <property type="project" value="InterPro"/>
</dbReference>
<evidence type="ECO:0000313" key="12">
    <source>
        <dbReference type="Proteomes" id="UP000199060"/>
    </source>
</evidence>
<evidence type="ECO:0000256" key="10">
    <source>
        <dbReference type="ARBA" id="ARBA00032441"/>
    </source>
</evidence>
<keyword evidence="9" id="KW-0460">Magnesium</keyword>
<evidence type="ECO:0000256" key="9">
    <source>
        <dbReference type="ARBA" id="ARBA00022842"/>
    </source>
</evidence>
<organism evidence="11 12">
    <name type="scientific">Algoriphagus faecimaris</name>
    <dbReference type="NCBI Taxonomy" id="686796"/>
    <lineage>
        <taxon>Bacteria</taxon>
        <taxon>Pseudomonadati</taxon>
        <taxon>Bacteroidota</taxon>
        <taxon>Cytophagia</taxon>
        <taxon>Cytophagales</taxon>
        <taxon>Cyclobacteriaceae</taxon>
        <taxon>Algoriphagus</taxon>
    </lineage>
</organism>
<evidence type="ECO:0000256" key="8">
    <source>
        <dbReference type="ARBA" id="ARBA00022840"/>
    </source>
</evidence>
<keyword evidence="7" id="KW-0547">Nucleotide-binding</keyword>
<evidence type="ECO:0000256" key="6">
    <source>
        <dbReference type="ARBA" id="ARBA00022723"/>
    </source>
</evidence>
<comment type="subcellular location">
    <subcellularLocation>
        <location evidence="1">Cytoplasm</location>
    </subcellularLocation>
</comment>
<dbReference type="InterPro" id="IPR003442">
    <property type="entry name" value="T6A_TsaE"/>
</dbReference>
<evidence type="ECO:0000256" key="2">
    <source>
        <dbReference type="ARBA" id="ARBA00007599"/>
    </source>
</evidence>
<proteinExistence type="inferred from homology"/>
<evidence type="ECO:0000256" key="3">
    <source>
        <dbReference type="ARBA" id="ARBA00019010"/>
    </source>
</evidence>
<dbReference type="STRING" id="686796.SAMN04488104_101724"/>
<dbReference type="Pfam" id="PF02367">
    <property type="entry name" value="TsaE"/>
    <property type="match status" value="1"/>
</dbReference>
<dbReference type="Proteomes" id="UP000199060">
    <property type="component" value="Unassembled WGS sequence"/>
</dbReference>
<protein>
    <recommendedName>
        <fullName evidence="3">tRNA threonylcarbamoyladenosine biosynthesis protein TsaE</fullName>
    </recommendedName>
    <alternativeName>
        <fullName evidence="10">t(6)A37 threonylcarbamoyladenosine biosynthesis protein TsaE</fullName>
    </alternativeName>
</protein>
<dbReference type="GO" id="GO:0005524">
    <property type="term" value="F:ATP binding"/>
    <property type="evidence" value="ECO:0007669"/>
    <property type="project" value="UniProtKB-KW"/>
</dbReference>
<dbReference type="GO" id="GO:0046872">
    <property type="term" value="F:metal ion binding"/>
    <property type="evidence" value="ECO:0007669"/>
    <property type="project" value="UniProtKB-KW"/>
</dbReference>
<dbReference type="PANTHER" id="PTHR33540:SF2">
    <property type="entry name" value="TRNA THREONYLCARBAMOYLADENOSINE BIOSYNTHESIS PROTEIN TSAE"/>
    <property type="match status" value="1"/>
</dbReference>
<evidence type="ECO:0000256" key="4">
    <source>
        <dbReference type="ARBA" id="ARBA00022490"/>
    </source>
</evidence>
<reference evidence="12" key="1">
    <citation type="submission" date="2016-10" db="EMBL/GenBank/DDBJ databases">
        <authorList>
            <person name="Varghese N."/>
            <person name="Submissions S."/>
        </authorList>
    </citation>
    <scope>NUCLEOTIDE SEQUENCE [LARGE SCALE GENOMIC DNA]</scope>
    <source>
        <strain evidence="12">DSM 23095</strain>
    </source>
</reference>
<keyword evidence="6" id="KW-0479">Metal-binding</keyword>
<keyword evidence="4" id="KW-0963">Cytoplasm</keyword>